<dbReference type="InterPro" id="IPR011722">
    <property type="entry name" value="Hemimethylated_DNA-bd_dom"/>
</dbReference>
<dbReference type="Pfam" id="PF13369">
    <property type="entry name" value="Transglut_core2"/>
    <property type="match status" value="1"/>
</dbReference>
<dbReference type="SUPFAM" id="SSF141255">
    <property type="entry name" value="YccV-like"/>
    <property type="match status" value="1"/>
</dbReference>
<dbReference type="SUPFAM" id="SSF81383">
    <property type="entry name" value="F-box domain"/>
    <property type="match status" value="1"/>
</dbReference>
<dbReference type="InterPro" id="IPR032698">
    <property type="entry name" value="SirB1_N"/>
</dbReference>
<dbReference type="Gene3D" id="2.30.30.390">
    <property type="entry name" value="Hemimethylated DNA-binding domain"/>
    <property type="match status" value="1"/>
</dbReference>
<evidence type="ECO:0000313" key="4">
    <source>
        <dbReference type="Proteomes" id="UP001310890"/>
    </source>
</evidence>
<evidence type="ECO:0000259" key="2">
    <source>
        <dbReference type="PROSITE" id="PS50181"/>
    </source>
</evidence>
<accession>A0AAN7TFV3</accession>
<evidence type="ECO:0000256" key="1">
    <source>
        <dbReference type="SAM" id="MobiDB-lite"/>
    </source>
</evidence>
<dbReference type="NCBIfam" id="TIGR02097">
    <property type="entry name" value="yccV"/>
    <property type="match status" value="1"/>
</dbReference>
<dbReference type="Pfam" id="PF08755">
    <property type="entry name" value="YccV-like"/>
    <property type="match status" value="1"/>
</dbReference>
<sequence>MHDSLFSRLPEELLEAIVSYLPPIDTVAFGRTCRRSNKATYEPLVWRAHCLRQYRHWQPSHEIKEKLSQPPAQVRWRKLFVERKQRDKEALDLFNTLLQTQQHRIHRMEKVAAHGYDVKDVLLQERDGTPDDAEDVLARRYYADAILGQIHRATALEKWTRLLKQQMVRLEEVLGAYDLFVLAGRRGDLDDIDQELDRLAAEVRSQDLQFDTLSIREKAILIARYLRVHSLVGNPSETDYHALRNNFISLALFHPPHTSLPLQSVAIYCAVARRLGVNASPSNYPYHVHAVIKTPSDMTLDGAPRVEREHDFDDPGDIMHMDPWRSETEMAREELSARLLQMGAPPAQHWHHLGPATVIDLVRRTCRNIMNSVQETRDRDRQNPPIPSSLQPPDMDGAWYSSLWAMLLLGDSLQPSTLHRRRQCLPYLIETHQSHFPSDLNLIEKIILPMMASQPESRVLTNLVANARTADSTKMAPSPRPPKDQLRAWFIPGIGGVRFMIGTYFKHRRFQYEGMIVGWDTRCSAEPRWIEDNRVDRLQGGREQPFYHVVAADRSIRYVAEENIDTVSASSRQPSEEILALAGRYFKRWDAAAGRFVSNIRDEYPDD</sequence>
<gene>
    <name evidence="3" type="ORF">LTR62_002295</name>
</gene>
<evidence type="ECO:0000313" key="3">
    <source>
        <dbReference type="EMBL" id="KAK5114721.1"/>
    </source>
</evidence>
<protein>
    <recommendedName>
        <fullName evidence="2">F-box domain-containing protein</fullName>
    </recommendedName>
</protein>
<dbReference type="Proteomes" id="UP001310890">
    <property type="component" value="Unassembled WGS sequence"/>
</dbReference>
<dbReference type="GO" id="GO:0003677">
    <property type="term" value="F:DNA binding"/>
    <property type="evidence" value="ECO:0007669"/>
    <property type="project" value="InterPro"/>
</dbReference>
<dbReference type="EMBL" id="JAVRRL010000016">
    <property type="protein sequence ID" value="KAK5114721.1"/>
    <property type="molecule type" value="Genomic_DNA"/>
</dbReference>
<organism evidence="3 4">
    <name type="scientific">Meristemomyces frigidus</name>
    <dbReference type="NCBI Taxonomy" id="1508187"/>
    <lineage>
        <taxon>Eukaryota</taxon>
        <taxon>Fungi</taxon>
        <taxon>Dikarya</taxon>
        <taxon>Ascomycota</taxon>
        <taxon>Pezizomycotina</taxon>
        <taxon>Dothideomycetes</taxon>
        <taxon>Dothideomycetidae</taxon>
        <taxon>Mycosphaerellales</taxon>
        <taxon>Teratosphaeriaceae</taxon>
        <taxon>Meristemomyces</taxon>
    </lineage>
</organism>
<dbReference type="PANTHER" id="PTHR31350">
    <property type="entry name" value="SI:DKEY-261L7.2"/>
    <property type="match status" value="1"/>
</dbReference>
<dbReference type="Gene3D" id="1.20.1280.50">
    <property type="match status" value="1"/>
</dbReference>
<dbReference type="PROSITE" id="PS50181">
    <property type="entry name" value="FBOX"/>
    <property type="match status" value="1"/>
</dbReference>
<comment type="caution">
    <text evidence="3">The sequence shown here is derived from an EMBL/GenBank/DDBJ whole genome shotgun (WGS) entry which is preliminary data.</text>
</comment>
<feature type="region of interest" description="Disordered" evidence="1">
    <location>
        <begin position="372"/>
        <end position="394"/>
    </location>
</feature>
<name>A0AAN7TFV3_9PEZI</name>
<reference evidence="3" key="1">
    <citation type="submission" date="2023-08" db="EMBL/GenBank/DDBJ databases">
        <title>Black Yeasts Isolated from many extreme environments.</title>
        <authorList>
            <person name="Coleine C."/>
            <person name="Stajich J.E."/>
            <person name="Selbmann L."/>
        </authorList>
    </citation>
    <scope>NUCLEOTIDE SEQUENCE</scope>
    <source>
        <strain evidence="3">CCFEE 5401</strain>
    </source>
</reference>
<dbReference type="InterPro" id="IPR036623">
    <property type="entry name" value="Hemimethylated_DNA-bd_sf"/>
</dbReference>
<dbReference type="InterPro" id="IPR001810">
    <property type="entry name" value="F-box_dom"/>
</dbReference>
<dbReference type="InterPro" id="IPR036047">
    <property type="entry name" value="F-box-like_dom_sf"/>
</dbReference>
<dbReference type="SMART" id="SM00256">
    <property type="entry name" value="FBOX"/>
    <property type="match status" value="1"/>
</dbReference>
<dbReference type="PANTHER" id="PTHR31350:SF27">
    <property type="entry name" value="HEMIMETHYLATED DNA-BINDING DOMAIN-CONTAINING PROTEIN"/>
    <property type="match status" value="1"/>
</dbReference>
<dbReference type="SMART" id="SM00992">
    <property type="entry name" value="YccV-like"/>
    <property type="match status" value="1"/>
</dbReference>
<dbReference type="Pfam" id="PF12937">
    <property type="entry name" value="F-box-like"/>
    <property type="match status" value="1"/>
</dbReference>
<dbReference type="AlphaFoldDB" id="A0AAN7TFV3"/>
<proteinExistence type="predicted"/>
<feature type="domain" description="F-box" evidence="2">
    <location>
        <begin position="3"/>
        <end position="49"/>
    </location>
</feature>